<sequence length="732" mass="81543">MASFYVWLILVLFLPSSNAQLSPSETRILFQIQQFLEFPQVLQGWNNWTNFCFLPQSPSLVVICSGNHITELTIVGNKTSPSKVSSKTSLKTLPNPQQTLSQKFSTDSFFTVLTKLSNLKKLSLVSLGLWGTLPSKVDRFNSLEVLNISSNFIFGPIPSSIANFKNLKSLVLADNLFNGSVPDLKGLANLEEIDLSGNFLGPKFPSLSYSLVSINFRNMSLRSQISPNLIKFIHLQVLDLSSNKLQGPIPSFLFSLPSIQYINIGKNQLSGALQSTLSCQEKLTFVDISDNLLIGKLPSCLGSNSRNRTVIIMLNCFSNTTSKYQRPTSFCQKQALAVDPPAVKRNKQQSSTIKLGLVLGIIGGVVATIAVLGFLILIMFRRLSKNRAKEYKCDSFVLEKKPAPGTADGRHVPRTMRMVSLGLPPYNVFTLEEMEDATNNFDAANLVAEGTQGQVYKGWLRDGSMVLIKCVKLKQKDSHQNMQQHMELVVSKLRHRHLVSVVGHCIVTYQDHPSTSTTIFIVLENVPNGSLRDHLTDWRKKDLLKWPQRMSITMSVAKGIQYLHTAGITGNDIKIQNILLDESLTAKISNYNIPLPSKIGSESPLNGHDTPKHPSSTKPDEDDIFQLGVILLEVITGRQINSQSEIHELKLELEMSLAESPSKLRDFIDPSIRGTFAYESLKTIAQITLNCLQNEEESSKRPSIEDILWHMQYSLQVQEGWTTSSGNLSTKF</sequence>
<proteinExistence type="predicted"/>
<name>A0ACC0C289_CATRO</name>
<dbReference type="Proteomes" id="UP001060085">
    <property type="component" value="Linkage Group LG02"/>
</dbReference>
<dbReference type="EMBL" id="CM044702">
    <property type="protein sequence ID" value="KAI5679072.1"/>
    <property type="molecule type" value="Genomic_DNA"/>
</dbReference>
<gene>
    <name evidence="1" type="ORF">M9H77_10022</name>
</gene>
<accession>A0ACC0C289</accession>
<organism evidence="1 2">
    <name type="scientific">Catharanthus roseus</name>
    <name type="common">Madagascar periwinkle</name>
    <name type="synonym">Vinca rosea</name>
    <dbReference type="NCBI Taxonomy" id="4058"/>
    <lineage>
        <taxon>Eukaryota</taxon>
        <taxon>Viridiplantae</taxon>
        <taxon>Streptophyta</taxon>
        <taxon>Embryophyta</taxon>
        <taxon>Tracheophyta</taxon>
        <taxon>Spermatophyta</taxon>
        <taxon>Magnoliopsida</taxon>
        <taxon>eudicotyledons</taxon>
        <taxon>Gunneridae</taxon>
        <taxon>Pentapetalae</taxon>
        <taxon>asterids</taxon>
        <taxon>lamiids</taxon>
        <taxon>Gentianales</taxon>
        <taxon>Apocynaceae</taxon>
        <taxon>Rauvolfioideae</taxon>
        <taxon>Vinceae</taxon>
        <taxon>Catharanthinae</taxon>
        <taxon>Catharanthus</taxon>
    </lineage>
</organism>
<evidence type="ECO:0000313" key="1">
    <source>
        <dbReference type="EMBL" id="KAI5679072.1"/>
    </source>
</evidence>
<keyword evidence="2" id="KW-1185">Reference proteome</keyword>
<reference evidence="2" key="1">
    <citation type="journal article" date="2023" name="Nat. Plants">
        <title>Single-cell RNA sequencing provides a high-resolution roadmap for understanding the multicellular compartmentation of specialized metabolism.</title>
        <authorList>
            <person name="Sun S."/>
            <person name="Shen X."/>
            <person name="Li Y."/>
            <person name="Li Y."/>
            <person name="Wang S."/>
            <person name="Li R."/>
            <person name="Zhang H."/>
            <person name="Shen G."/>
            <person name="Guo B."/>
            <person name="Wei J."/>
            <person name="Xu J."/>
            <person name="St-Pierre B."/>
            <person name="Chen S."/>
            <person name="Sun C."/>
        </authorList>
    </citation>
    <scope>NUCLEOTIDE SEQUENCE [LARGE SCALE GENOMIC DNA]</scope>
</reference>
<comment type="caution">
    <text evidence="1">The sequence shown here is derived from an EMBL/GenBank/DDBJ whole genome shotgun (WGS) entry which is preliminary data.</text>
</comment>
<evidence type="ECO:0000313" key="2">
    <source>
        <dbReference type="Proteomes" id="UP001060085"/>
    </source>
</evidence>
<protein>
    <submittedName>
        <fullName evidence="1">Uncharacterized protein</fullName>
    </submittedName>
</protein>